<reference evidence="1" key="1">
    <citation type="submission" date="2023-03" db="EMBL/GenBank/DDBJ databases">
        <authorList>
            <person name="Steffen K."/>
            <person name="Cardenas P."/>
        </authorList>
    </citation>
    <scope>NUCLEOTIDE SEQUENCE</scope>
</reference>
<dbReference type="AlphaFoldDB" id="A0AA35SZW6"/>
<name>A0AA35SZW6_GEOBA</name>
<proteinExistence type="predicted"/>
<sequence>MVKAAAHDASFQASQYQVPDVDYSVYSKQPKNGLILGVPNCRNRALDRKSVLRHLADNQVGFVPFGHGNNGVGPRYTGPPEVHQICPVALNYYTSQFFPHKLATSNALLNDDYLMLFHHQQLRQVVACRAAAYNYYKHY</sequence>
<dbReference type="Proteomes" id="UP001174909">
    <property type="component" value="Unassembled WGS sequence"/>
</dbReference>
<protein>
    <submittedName>
        <fullName evidence="1">Uncharacterized protein</fullName>
    </submittedName>
</protein>
<evidence type="ECO:0000313" key="2">
    <source>
        <dbReference type="Proteomes" id="UP001174909"/>
    </source>
</evidence>
<comment type="caution">
    <text evidence="1">The sequence shown here is derived from an EMBL/GenBank/DDBJ whole genome shotgun (WGS) entry which is preliminary data.</text>
</comment>
<accession>A0AA35SZW6</accession>
<dbReference type="EMBL" id="CASHTH010002999">
    <property type="protein sequence ID" value="CAI8038552.1"/>
    <property type="molecule type" value="Genomic_DNA"/>
</dbReference>
<organism evidence="1 2">
    <name type="scientific">Geodia barretti</name>
    <name type="common">Barrett's horny sponge</name>
    <dbReference type="NCBI Taxonomy" id="519541"/>
    <lineage>
        <taxon>Eukaryota</taxon>
        <taxon>Metazoa</taxon>
        <taxon>Porifera</taxon>
        <taxon>Demospongiae</taxon>
        <taxon>Heteroscleromorpha</taxon>
        <taxon>Tetractinellida</taxon>
        <taxon>Astrophorina</taxon>
        <taxon>Geodiidae</taxon>
        <taxon>Geodia</taxon>
    </lineage>
</organism>
<keyword evidence="2" id="KW-1185">Reference proteome</keyword>
<gene>
    <name evidence="1" type="ORF">GBAR_LOCUS21496</name>
</gene>
<evidence type="ECO:0000313" key="1">
    <source>
        <dbReference type="EMBL" id="CAI8038552.1"/>
    </source>
</evidence>